<comment type="caution">
    <text evidence="3">The sequence shown here is derived from an EMBL/GenBank/DDBJ whole genome shotgun (WGS) entry which is preliminary data.</text>
</comment>
<dbReference type="Proteomes" id="UP001187531">
    <property type="component" value="Unassembled WGS sequence"/>
</dbReference>
<evidence type="ECO:0000313" key="4">
    <source>
        <dbReference type="Proteomes" id="UP001187531"/>
    </source>
</evidence>
<dbReference type="AlphaFoldDB" id="A0AA88L242"/>
<dbReference type="InterPro" id="IPR028909">
    <property type="entry name" value="bL21-like"/>
</dbReference>
<dbReference type="InterPro" id="IPR036164">
    <property type="entry name" value="bL21-like_sf"/>
</dbReference>
<evidence type="ECO:0000256" key="2">
    <source>
        <dbReference type="ARBA" id="ARBA00044129"/>
    </source>
</evidence>
<evidence type="ECO:0000313" key="3">
    <source>
        <dbReference type="EMBL" id="KAK2710354.1"/>
    </source>
</evidence>
<proteinExistence type="inferred from homology"/>
<gene>
    <name evidence="3" type="ORF">QYM36_013868</name>
</gene>
<accession>A0AA88L242</accession>
<keyword evidence="4" id="KW-1185">Reference proteome</keyword>
<organism evidence="3 4">
    <name type="scientific">Artemia franciscana</name>
    <name type="common">Brine shrimp</name>
    <name type="synonym">Artemia sanfranciscana</name>
    <dbReference type="NCBI Taxonomy" id="6661"/>
    <lineage>
        <taxon>Eukaryota</taxon>
        <taxon>Metazoa</taxon>
        <taxon>Ecdysozoa</taxon>
        <taxon>Arthropoda</taxon>
        <taxon>Crustacea</taxon>
        <taxon>Branchiopoda</taxon>
        <taxon>Anostraca</taxon>
        <taxon>Artemiidae</taxon>
        <taxon>Artemia</taxon>
    </lineage>
</organism>
<dbReference type="GO" id="GO:0003735">
    <property type="term" value="F:structural constituent of ribosome"/>
    <property type="evidence" value="ECO:0007669"/>
    <property type="project" value="TreeGrafter"/>
</dbReference>
<dbReference type="PANTHER" id="PTHR21349:SF0">
    <property type="entry name" value="LARGE RIBOSOMAL SUBUNIT PROTEIN BL21M"/>
    <property type="match status" value="1"/>
</dbReference>
<dbReference type="EMBL" id="JAVRJZ010000017">
    <property type="protein sequence ID" value="KAK2710354.1"/>
    <property type="molecule type" value="Genomic_DNA"/>
</dbReference>
<dbReference type="GO" id="GO:0005762">
    <property type="term" value="C:mitochondrial large ribosomal subunit"/>
    <property type="evidence" value="ECO:0007669"/>
    <property type="project" value="TreeGrafter"/>
</dbReference>
<protein>
    <recommendedName>
        <fullName evidence="2">Large ribosomal subunit protein bL21m</fullName>
    </recommendedName>
</protein>
<reference evidence="3" key="1">
    <citation type="submission" date="2023-07" db="EMBL/GenBank/DDBJ databases">
        <title>Chromosome-level genome assembly of Artemia franciscana.</title>
        <authorList>
            <person name="Jo E."/>
        </authorList>
    </citation>
    <scope>NUCLEOTIDE SEQUENCE</scope>
    <source>
        <tissue evidence="3">Whole body</tissue>
    </source>
</reference>
<dbReference type="PANTHER" id="PTHR21349">
    <property type="entry name" value="50S RIBOSOMAL PROTEIN L21"/>
    <property type="match status" value="1"/>
</dbReference>
<comment type="similarity">
    <text evidence="1">Belongs to the bacterial ribosomal protein bL21 family.</text>
</comment>
<sequence length="205" mass="23560">MSIVRPLLSRISSFTYSACQQEHVCTRSVRTISKSLQAMNLNERVRPAQEIVEDTSLEEEAQRKVIIEKVNSQIEKSTHGRLYAIIHLMGKQRKVTDGDLIQMEGNFPPIAGDKIRLEKVMLVGSSDFTILGRPILRPDLVRVEATVVERNLSYTKIRFIKKKRSNFMRSRFLKYPTTILRINSIEITGKLDERPEIEGVEGRTF</sequence>
<dbReference type="Pfam" id="PF00829">
    <property type="entry name" value="Ribosomal_L21p"/>
    <property type="match status" value="1"/>
</dbReference>
<evidence type="ECO:0000256" key="1">
    <source>
        <dbReference type="ARBA" id="ARBA00008563"/>
    </source>
</evidence>
<dbReference type="SUPFAM" id="SSF141091">
    <property type="entry name" value="L21p-like"/>
    <property type="match status" value="1"/>
</dbReference>
<name>A0AA88L242_ARTSF</name>